<feature type="domain" description="Glycosyltransferase 2-like" evidence="2">
    <location>
        <begin position="8"/>
        <end position="118"/>
    </location>
</feature>
<evidence type="ECO:0000313" key="3">
    <source>
        <dbReference type="EMBL" id="TCS71311.1"/>
    </source>
</evidence>
<dbReference type="InterPro" id="IPR001173">
    <property type="entry name" value="Glyco_trans_2-like"/>
</dbReference>
<comment type="similarity">
    <text evidence="1">Belongs to the glycosyltransferase 2 family. WaaE/KdtX subfamily.</text>
</comment>
<dbReference type="PANTHER" id="PTHR43630">
    <property type="entry name" value="POLY-BETA-1,6-N-ACETYL-D-GLUCOSAMINE SYNTHASE"/>
    <property type="match status" value="1"/>
</dbReference>
<evidence type="ECO:0000256" key="1">
    <source>
        <dbReference type="ARBA" id="ARBA00038494"/>
    </source>
</evidence>
<dbReference type="EMBL" id="SLZY01000010">
    <property type="protein sequence ID" value="TCS71311.1"/>
    <property type="molecule type" value="Genomic_DNA"/>
</dbReference>
<reference evidence="3 4" key="1">
    <citation type="submission" date="2019-03" db="EMBL/GenBank/DDBJ databases">
        <title>Genomic Encyclopedia of Type Strains, Phase IV (KMG-IV): sequencing the most valuable type-strain genomes for metagenomic binning, comparative biology and taxonomic classification.</title>
        <authorList>
            <person name="Goeker M."/>
        </authorList>
    </citation>
    <scope>NUCLEOTIDE SEQUENCE [LARGE SCALE GENOMIC DNA]</scope>
    <source>
        <strain evidence="3 4">DSM 103923</strain>
    </source>
</reference>
<dbReference type="CDD" id="cd02511">
    <property type="entry name" value="Beta4Glucosyltransferase"/>
    <property type="match status" value="1"/>
</dbReference>
<protein>
    <submittedName>
        <fullName evidence="3">Glycosyltransferase involved in cell wall biosynthesis</fullName>
    </submittedName>
</protein>
<accession>A0A4R3JW83</accession>
<dbReference type="Pfam" id="PF00535">
    <property type="entry name" value="Glycos_transf_2"/>
    <property type="match status" value="1"/>
</dbReference>
<dbReference type="PANTHER" id="PTHR43630:SF2">
    <property type="entry name" value="GLYCOSYLTRANSFERASE"/>
    <property type="match status" value="1"/>
</dbReference>
<keyword evidence="4" id="KW-1185">Reference proteome</keyword>
<dbReference type="AlphaFoldDB" id="A0A4R3JW83"/>
<keyword evidence="3" id="KW-0808">Transferase</keyword>
<evidence type="ECO:0000259" key="2">
    <source>
        <dbReference type="Pfam" id="PF00535"/>
    </source>
</evidence>
<dbReference type="OrthoDB" id="9815923at2"/>
<dbReference type="InterPro" id="IPR029044">
    <property type="entry name" value="Nucleotide-diphossugar_trans"/>
</dbReference>
<dbReference type="Proteomes" id="UP000295135">
    <property type="component" value="Unassembled WGS sequence"/>
</dbReference>
<comment type="caution">
    <text evidence="3">The sequence shown here is derived from an EMBL/GenBank/DDBJ whole genome shotgun (WGS) entry which is preliminary data.</text>
</comment>
<sequence>MPDKLPISVFIIAKNEADRIPVAIRSVLDWVDEVIVIDSGSEDATVTVSEALGARVVFNAWRGYGPQKVFGEGLCRNRWLLNIDADEEISPELAAEIRELFARGEPACVAYTLPILPLYPFQDRGHPWTAFHHPVRLYRKDKAGFKDALVHDSVVVREGRVGRLEGMVIHRSFRSLAHHVEKVNGYSSAQAEDMVAKGRNPSLLALLLTPAFAFFKQYVLRREFVNGIDGIVVSHMYAFQRFIRLAKARELNRLRRKAGGEDK</sequence>
<evidence type="ECO:0000313" key="4">
    <source>
        <dbReference type="Proteomes" id="UP000295135"/>
    </source>
</evidence>
<dbReference type="Gene3D" id="3.90.550.10">
    <property type="entry name" value="Spore Coat Polysaccharide Biosynthesis Protein SpsA, Chain A"/>
    <property type="match status" value="1"/>
</dbReference>
<proteinExistence type="inferred from homology"/>
<dbReference type="RefSeq" id="WP_126463211.1">
    <property type="nucleotide sequence ID" value="NZ_AP018721.1"/>
</dbReference>
<gene>
    <name evidence="3" type="ORF">EDC61_11037</name>
</gene>
<name>A0A4R3JW83_9PROT</name>
<dbReference type="GO" id="GO:0016740">
    <property type="term" value="F:transferase activity"/>
    <property type="evidence" value="ECO:0007669"/>
    <property type="project" value="UniProtKB-KW"/>
</dbReference>
<dbReference type="SUPFAM" id="SSF53448">
    <property type="entry name" value="Nucleotide-diphospho-sugar transferases"/>
    <property type="match status" value="1"/>
</dbReference>
<organism evidence="3 4">
    <name type="scientific">Sulfuritortus calidifontis</name>
    <dbReference type="NCBI Taxonomy" id="1914471"/>
    <lineage>
        <taxon>Bacteria</taxon>
        <taxon>Pseudomonadati</taxon>
        <taxon>Pseudomonadota</taxon>
        <taxon>Betaproteobacteria</taxon>
        <taxon>Nitrosomonadales</taxon>
        <taxon>Thiobacillaceae</taxon>
        <taxon>Sulfuritortus</taxon>
    </lineage>
</organism>